<gene>
    <name evidence="2" type="ORF">FHR36_007109</name>
</gene>
<dbReference type="Proteomes" id="UP001206483">
    <property type="component" value="Unassembled WGS sequence"/>
</dbReference>
<reference evidence="2 3" key="1">
    <citation type="submission" date="2022-06" db="EMBL/GenBank/DDBJ databases">
        <title>Sequencing the genomes of 1000 actinobacteria strains.</title>
        <authorList>
            <person name="Klenk H.-P."/>
        </authorList>
    </citation>
    <scope>NUCLEOTIDE SEQUENCE [LARGE SCALE GENOMIC DNA]</scope>
    <source>
        <strain evidence="2 3">DSM 41656</strain>
    </source>
</reference>
<proteinExistence type="predicted"/>
<dbReference type="EMBL" id="JAMZDX010000008">
    <property type="protein sequence ID" value="MCP2313910.1"/>
    <property type="molecule type" value="Genomic_DNA"/>
</dbReference>
<evidence type="ECO:0000256" key="1">
    <source>
        <dbReference type="SAM" id="MobiDB-lite"/>
    </source>
</evidence>
<comment type="caution">
    <text evidence="2">The sequence shown here is derived from an EMBL/GenBank/DDBJ whole genome shotgun (WGS) entry which is preliminary data.</text>
</comment>
<dbReference type="RefSeq" id="WP_253804205.1">
    <property type="nucleotide sequence ID" value="NZ_BAAAUB010000029.1"/>
</dbReference>
<sequence>MLTDQWHPAAAVVLPRHSPGPDDPLGRVFSRELMAVGRELPASSPDLEAQPFYSNEGAAVALRVARREARVPDW</sequence>
<accession>A0ABT1J8Z0</accession>
<protein>
    <submittedName>
        <fullName evidence="2">Uncharacterized protein</fullName>
    </submittedName>
</protein>
<evidence type="ECO:0000313" key="2">
    <source>
        <dbReference type="EMBL" id="MCP2313910.1"/>
    </source>
</evidence>
<organism evidence="2 3">
    <name type="scientific">Kitasatospora paracochleata</name>
    <dbReference type="NCBI Taxonomy" id="58354"/>
    <lineage>
        <taxon>Bacteria</taxon>
        <taxon>Bacillati</taxon>
        <taxon>Actinomycetota</taxon>
        <taxon>Actinomycetes</taxon>
        <taxon>Kitasatosporales</taxon>
        <taxon>Streptomycetaceae</taxon>
        <taxon>Kitasatospora</taxon>
    </lineage>
</organism>
<keyword evidence="3" id="KW-1185">Reference proteome</keyword>
<feature type="region of interest" description="Disordered" evidence="1">
    <location>
        <begin position="1"/>
        <end position="25"/>
    </location>
</feature>
<evidence type="ECO:0000313" key="3">
    <source>
        <dbReference type="Proteomes" id="UP001206483"/>
    </source>
</evidence>
<name>A0ABT1J8Z0_9ACTN</name>